<dbReference type="Gene3D" id="1.10.287.130">
    <property type="match status" value="1"/>
</dbReference>
<dbReference type="InterPro" id="IPR003594">
    <property type="entry name" value="HATPase_dom"/>
</dbReference>
<dbReference type="InterPro" id="IPR004358">
    <property type="entry name" value="Sig_transdc_His_kin-like_C"/>
</dbReference>
<dbReference type="EMBL" id="MCAQ01000027">
    <property type="protein sequence ID" value="RKF32551.1"/>
    <property type="molecule type" value="Genomic_DNA"/>
</dbReference>
<protein>
    <recommendedName>
        <fullName evidence="2">histidine kinase</fullName>
        <ecNumber evidence="2">2.7.13.3</ecNumber>
    </recommendedName>
</protein>
<evidence type="ECO:0000256" key="2">
    <source>
        <dbReference type="ARBA" id="ARBA00012438"/>
    </source>
</evidence>
<accession>A0A420FI02</accession>
<dbReference type="PROSITE" id="PS50109">
    <property type="entry name" value="HIS_KIN"/>
    <property type="match status" value="1"/>
</dbReference>
<dbReference type="PANTHER" id="PTHR43547:SF2">
    <property type="entry name" value="HYBRID SIGNAL TRANSDUCTION HISTIDINE KINASE C"/>
    <property type="match status" value="1"/>
</dbReference>
<evidence type="ECO:0000256" key="3">
    <source>
        <dbReference type="ARBA" id="ARBA00022553"/>
    </source>
</evidence>
<dbReference type="AlphaFoldDB" id="A0A420FI02"/>
<keyword evidence="3 4" id="KW-0597">Phosphoprotein</keyword>
<evidence type="ECO:0000259" key="6">
    <source>
        <dbReference type="PROSITE" id="PS50110"/>
    </source>
</evidence>
<dbReference type="SUPFAM" id="SSF55874">
    <property type="entry name" value="ATPase domain of HSP90 chaperone/DNA topoisomerase II/histidine kinase"/>
    <property type="match status" value="1"/>
</dbReference>
<dbReference type="InterPro" id="IPR011006">
    <property type="entry name" value="CheY-like_superfamily"/>
</dbReference>
<feature type="domain" description="Histidine kinase" evidence="5">
    <location>
        <begin position="154"/>
        <end position="371"/>
    </location>
</feature>
<evidence type="ECO:0000259" key="5">
    <source>
        <dbReference type="PROSITE" id="PS50109"/>
    </source>
</evidence>
<evidence type="ECO:0000313" key="7">
    <source>
        <dbReference type="EMBL" id="RKF32551.1"/>
    </source>
</evidence>
<evidence type="ECO:0000256" key="4">
    <source>
        <dbReference type="PROSITE-ProRule" id="PRU00169"/>
    </source>
</evidence>
<name>A0A420FI02_9SPHI</name>
<dbReference type="PANTHER" id="PTHR43547">
    <property type="entry name" value="TWO-COMPONENT HISTIDINE KINASE"/>
    <property type="match status" value="1"/>
</dbReference>
<proteinExistence type="predicted"/>
<dbReference type="InterPro" id="IPR036097">
    <property type="entry name" value="HisK_dim/P_sf"/>
</dbReference>
<reference evidence="7 8" key="1">
    <citation type="submission" date="2016-07" db="EMBL/GenBank/DDBJ databases">
        <title>Genome analysis of Sphingobacterium siyangense T12B17.</title>
        <authorList>
            <person name="Xu D."/>
            <person name="Su Y."/>
            <person name="Zheng S."/>
        </authorList>
    </citation>
    <scope>NUCLEOTIDE SEQUENCE [LARGE SCALE GENOMIC DNA]</scope>
    <source>
        <strain evidence="7 8">T12B17</strain>
    </source>
</reference>
<dbReference type="CDD" id="cd00082">
    <property type="entry name" value="HisKA"/>
    <property type="match status" value="1"/>
</dbReference>
<dbReference type="SUPFAM" id="SSF52172">
    <property type="entry name" value="CheY-like"/>
    <property type="match status" value="1"/>
</dbReference>
<dbReference type="PRINTS" id="PR00344">
    <property type="entry name" value="BCTRLSENSOR"/>
</dbReference>
<dbReference type="EC" id="2.7.13.3" evidence="2"/>
<dbReference type="InterPro" id="IPR005467">
    <property type="entry name" value="His_kinase_dom"/>
</dbReference>
<dbReference type="InterPro" id="IPR001789">
    <property type="entry name" value="Sig_transdc_resp-reg_receiver"/>
</dbReference>
<dbReference type="Gene3D" id="3.40.50.2300">
    <property type="match status" value="1"/>
</dbReference>
<evidence type="ECO:0000256" key="1">
    <source>
        <dbReference type="ARBA" id="ARBA00000085"/>
    </source>
</evidence>
<dbReference type="Pfam" id="PF00072">
    <property type="entry name" value="Response_reg"/>
    <property type="match status" value="1"/>
</dbReference>
<keyword evidence="8" id="KW-1185">Reference proteome</keyword>
<organism evidence="7 8">
    <name type="scientific">Sphingobacterium siyangense</name>
    <dbReference type="NCBI Taxonomy" id="459529"/>
    <lineage>
        <taxon>Bacteria</taxon>
        <taxon>Pseudomonadati</taxon>
        <taxon>Bacteroidota</taxon>
        <taxon>Sphingobacteriia</taxon>
        <taxon>Sphingobacteriales</taxon>
        <taxon>Sphingobacteriaceae</taxon>
        <taxon>Sphingobacterium</taxon>
    </lineage>
</organism>
<dbReference type="InterPro" id="IPR036890">
    <property type="entry name" value="HATPase_C_sf"/>
</dbReference>
<dbReference type="Gene3D" id="3.30.565.10">
    <property type="entry name" value="Histidine kinase-like ATPase, C-terminal domain"/>
    <property type="match status" value="1"/>
</dbReference>
<comment type="catalytic activity">
    <reaction evidence="1">
        <text>ATP + protein L-histidine = ADP + protein N-phospho-L-histidine.</text>
        <dbReference type="EC" id="2.7.13.3"/>
    </reaction>
</comment>
<feature type="modified residue" description="4-aspartylphosphate" evidence="4">
    <location>
        <position position="58"/>
    </location>
</feature>
<dbReference type="InterPro" id="IPR003661">
    <property type="entry name" value="HisK_dim/P_dom"/>
</dbReference>
<comment type="caution">
    <text evidence="7">The sequence shown here is derived from an EMBL/GenBank/DDBJ whole genome shotgun (WGS) entry which is preliminary data.</text>
</comment>
<dbReference type="SMART" id="SM00387">
    <property type="entry name" value="HATPase_c"/>
    <property type="match status" value="1"/>
</dbReference>
<feature type="domain" description="Response regulatory" evidence="6">
    <location>
        <begin position="9"/>
        <end position="125"/>
    </location>
</feature>
<dbReference type="SMART" id="SM00448">
    <property type="entry name" value="REC"/>
    <property type="match status" value="1"/>
</dbReference>
<dbReference type="Pfam" id="PF02518">
    <property type="entry name" value="HATPase_c"/>
    <property type="match status" value="1"/>
</dbReference>
<dbReference type="GO" id="GO:0000155">
    <property type="term" value="F:phosphorelay sensor kinase activity"/>
    <property type="evidence" value="ECO:0007669"/>
    <property type="project" value="InterPro"/>
</dbReference>
<dbReference type="Proteomes" id="UP000286402">
    <property type="component" value="Unassembled WGS sequence"/>
</dbReference>
<dbReference type="SUPFAM" id="SSF47384">
    <property type="entry name" value="Homodimeric domain of signal transducing histidine kinase"/>
    <property type="match status" value="1"/>
</dbReference>
<evidence type="ECO:0000313" key="8">
    <source>
        <dbReference type="Proteomes" id="UP000286402"/>
    </source>
</evidence>
<dbReference type="RefSeq" id="WP_120335813.1">
    <property type="nucleotide sequence ID" value="NZ_MCAQ01000027.1"/>
</dbReference>
<dbReference type="PROSITE" id="PS50110">
    <property type="entry name" value="RESPONSE_REGULATORY"/>
    <property type="match status" value="1"/>
</dbReference>
<sequence>MEIDFSTYNILIVEDSELNLFVLKEILEREHFNVFSASGAKGAFENLRRQRIDLILMDVMMGETNGFDLTQELKSLQEYKHIPVLFITNLKSPDDVVRGFDSGGVDYIPKPFNKKELLQRIKHQIKLIESSNTIAKQTAQLQEAILNRDRMYAILAHDLRSPISSLKMILNILTMSPEGSNTGYGDMINTGNDIAEQLFSVLDNLLKWTKNSLGILSYMPQEIEFDEMIKGVVETLQPTAKLKNIEIQLTLQSGLQIYFDADIMKSMLRNLLINAVKFSHEDSLIKLNLYSDEDDVVVEIIDTGVGMSVDAQRQLQEQIMEEGKITPMREKGKGLGLWVVYHFIQKNGGTFFFESEENVGSSFGFRVPLLNTTSNQKKLHIIN</sequence>
<gene>
    <name evidence="7" type="ORF">BCY89_15380</name>
</gene>